<reference evidence="1" key="1">
    <citation type="journal article" date="2017" name="BMC Genomics">
        <title>Xanthomonas adaptation to common bean is associated with horizontal transfers of genes encoding TAL effectors.</title>
        <authorList>
            <person name="Ruh M."/>
            <person name="Briand M."/>
            <person name="Bonneau S."/>
            <person name="Jacques M.A."/>
            <person name="Chen N.W.G."/>
        </authorList>
    </citation>
    <scope>NUCLEOTIDE SEQUENCE [LARGE SCALE GENOMIC DNA]</scope>
    <source>
        <strain evidence="1">CFBP6167</strain>
    </source>
</reference>
<dbReference type="AlphaFoldDB" id="A0A808FJG5"/>
<protein>
    <submittedName>
        <fullName evidence="1">Ribonuclease D</fullName>
    </submittedName>
</protein>
<organism evidence="1">
    <name type="scientific">Xanthomonas citri pv. phaseoli var. fuscans</name>
    <dbReference type="NCBI Taxonomy" id="473423"/>
    <lineage>
        <taxon>Bacteria</taxon>
        <taxon>Pseudomonadati</taxon>
        <taxon>Pseudomonadota</taxon>
        <taxon>Gammaproteobacteria</taxon>
        <taxon>Lysobacterales</taxon>
        <taxon>Lysobacteraceae</taxon>
        <taxon>Xanthomonas</taxon>
    </lineage>
</organism>
<dbReference type="EMBL" id="CP021018">
    <property type="protein sequence ID" value="ATS89914.1"/>
    <property type="molecule type" value="Genomic_DNA"/>
</dbReference>
<accession>A0A808FJG5</accession>
<gene>
    <name evidence="1" type="ORF">XcfCFBP6167P_17830</name>
</gene>
<proteinExistence type="predicted"/>
<name>A0A808FJG5_XANCI</name>
<sequence length="85" mass="9748">MRVTCRVRTPAAPACWLRRSFASRPQRNHCPRCHPVTALTHHLLLPVLCRTTGDRDVRLFCALCANPCRRRKSRAPLDHPPLRAD</sequence>
<evidence type="ECO:0000313" key="1">
    <source>
        <dbReference type="EMBL" id="ATS89914.1"/>
    </source>
</evidence>